<evidence type="ECO:0000313" key="3">
    <source>
        <dbReference type="Proteomes" id="UP000723714"/>
    </source>
</evidence>
<keyword evidence="3" id="KW-1185">Reference proteome</keyword>
<reference evidence="2 3" key="1">
    <citation type="submission" date="2021-06" db="EMBL/GenBank/DDBJ databases">
        <title>Faecalicatena sp. nov. isolated from porcine feces.</title>
        <authorList>
            <person name="Oh B.S."/>
            <person name="Lee J.H."/>
        </authorList>
    </citation>
    <scope>NUCLEOTIDE SEQUENCE [LARGE SCALE GENOMIC DNA]</scope>
    <source>
        <strain evidence="2 3">AGMB00832</strain>
    </source>
</reference>
<dbReference type="EMBL" id="JABACJ020000001">
    <property type="protein sequence ID" value="MBU3874259.1"/>
    <property type="molecule type" value="Genomic_DNA"/>
</dbReference>
<dbReference type="EC" id="3.5.1.44" evidence="1"/>
<gene>
    <name evidence="1" type="primary">cheD</name>
    <name evidence="2" type="ORF">HGO97_000300</name>
</gene>
<dbReference type="PANTHER" id="PTHR35147:SF1">
    <property type="entry name" value="CHEMORECEPTOR GLUTAMINE DEAMIDASE CHED-RELATED"/>
    <property type="match status" value="1"/>
</dbReference>
<dbReference type="PROSITE" id="PS51257">
    <property type="entry name" value="PROKAR_LIPOPROTEIN"/>
    <property type="match status" value="1"/>
</dbReference>
<dbReference type="CDD" id="cd16352">
    <property type="entry name" value="CheD"/>
    <property type="match status" value="1"/>
</dbReference>
<dbReference type="Pfam" id="PF03975">
    <property type="entry name" value="CheD"/>
    <property type="match status" value="1"/>
</dbReference>
<proteinExistence type="inferred from homology"/>
<keyword evidence="1" id="KW-0145">Chemotaxis</keyword>
<protein>
    <recommendedName>
        <fullName evidence="1">Probable chemoreceptor glutamine deamidase CheD</fullName>
        <ecNumber evidence="1">3.5.1.44</ecNumber>
    </recommendedName>
</protein>
<dbReference type="RefSeq" id="WP_216238294.1">
    <property type="nucleotide sequence ID" value="NZ_JABACJ020000001.1"/>
</dbReference>
<dbReference type="HAMAP" id="MF_01440">
    <property type="entry name" value="CheD"/>
    <property type="match status" value="1"/>
</dbReference>
<dbReference type="InterPro" id="IPR005659">
    <property type="entry name" value="Chemorcpt_Glu_NH3ase_CheD"/>
</dbReference>
<comment type="function">
    <text evidence="1">Probably deamidates glutamine residues to glutamate on methyl-accepting chemotaxis receptors (MCPs), playing an important role in chemotaxis.</text>
</comment>
<comment type="similarity">
    <text evidence="1">Belongs to the CheD family.</text>
</comment>
<comment type="caution">
    <text evidence="2">The sequence shown here is derived from an EMBL/GenBank/DDBJ whole genome shotgun (WGS) entry which is preliminary data.</text>
</comment>
<organism evidence="2 3">
    <name type="scientific">Faecalicatena faecalis</name>
    <dbReference type="NCBI Taxonomy" id="2726362"/>
    <lineage>
        <taxon>Bacteria</taxon>
        <taxon>Bacillati</taxon>
        <taxon>Bacillota</taxon>
        <taxon>Clostridia</taxon>
        <taxon>Lachnospirales</taxon>
        <taxon>Lachnospiraceae</taxon>
        <taxon>Faecalicatena</taxon>
    </lineage>
</organism>
<accession>A0ABS6CYB7</accession>
<sequence length="158" mass="17310">MEKIVVGIAEGKTAACGQALVSYALGSCVGVCLYDAKHKVAAMAHVILPDKHQSLHQENEYKFAVEGTHRLVQEICRKGAEKKHLTAKIAGGAKMFSTAEQNWNIGYWNVKNVKRALEEEGIRLVGEDTGGSHGRTITFLSENGTLEVRTVRQSVIYI</sequence>
<dbReference type="PANTHER" id="PTHR35147">
    <property type="entry name" value="CHEMORECEPTOR GLUTAMINE DEAMIDASE CHED-RELATED"/>
    <property type="match status" value="1"/>
</dbReference>
<evidence type="ECO:0000256" key="1">
    <source>
        <dbReference type="HAMAP-Rule" id="MF_01440"/>
    </source>
</evidence>
<comment type="catalytic activity">
    <reaction evidence="1">
        <text>L-glutaminyl-[protein] + H2O = L-glutamyl-[protein] + NH4(+)</text>
        <dbReference type="Rhea" id="RHEA:16441"/>
        <dbReference type="Rhea" id="RHEA-COMP:10207"/>
        <dbReference type="Rhea" id="RHEA-COMP:10208"/>
        <dbReference type="ChEBI" id="CHEBI:15377"/>
        <dbReference type="ChEBI" id="CHEBI:28938"/>
        <dbReference type="ChEBI" id="CHEBI:29973"/>
        <dbReference type="ChEBI" id="CHEBI:30011"/>
        <dbReference type="EC" id="3.5.1.44"/>
    </reaction>
</comment>
<name>A0ABS6CYB7_9FIRM</name>
<dbReference type="Proteomes" id="UP000723714">
    <property type="component" value="Unassembled WGS sequence"/>
</dbReference>
<keyword evidence="1" id="KW-0378">Hydrolase</keyword>
<evidence type="ECO:0000313" key="2">
    <source>
        <dbReference type="EMBL" id="MBU3874259.1"/>
    </source>
</evidence>